<dbReference type="InterPro" id="IPR015854">
    <property type="entry name" value="ABC_transpr_LolD-like"/>
</dbReference>
<comment type="caution">
    <text evidence="4">The sequence shown here is derived from an EMBL/GenBank/DDBJ whole genome shotgun (WGS) entry which is preliminary data.</text>
</comment>
<sequence length="209" mass="23364">MIETQNLTYQYSKNDELLTFPDITLKHKDGLLILGKSGIGKTTLLHLFAGLLTPTSGSIKIDEIQIETLSSTKLDAFRGSAIGLVFQKNRALRSLTVVENLQARLFFNRKPEDMKVINDVLLQLDLDNCKHKKVNELSVGQSQRLGIAMAIVHKPKLILADEPTSSLDDENCNRVMKLLLDQAAITHANLIVITHDHRVMPLFSNVLKL</sequence>
<dbReference type="Pfam" id="PF00005">
    <property type="entry name" value="ABC_tran"/>
    <property type="match status" value="1"/>
</dbReference>
<dbReference type="InterPro" id="IPR017871">
    <property type="entry name" value="ABC_transporter-like_CS"/>
</dbReference>
<dbReference type="SUPFAM" id="SSF52540">
    <property type="entry name" value="P-loop containing nucleoside triphosphate hydrolases"/>
    <property type="match status" value="1"/>
</dbReference>
<dbReference type="AlphaFoldDB" id="A0A9W6B6L3"/>
<dbReference type="PANTHER" id="PTHR24220:SF659">
    <property type="entry name" value="TRANSPORTER, PUTATIVE-RELATED"/>
    <property type="match status" value="1"/>
</dbReference>
<dbReference type="GO" id="GO:0016887">
    <property type="term" value="F:ATP hydrolysis activity"/>
    <property type="evidence" value="ECO:0007669"/>
    <property type="project" value="InterPro"/>
</dbReference>
<name>A0A9W6B6L3_9FLAO</name>
<dbReference type="PROSITE" id="PS00211">
    <property type="entry name" value="ABC_TRANSPORTER_1"/>
    <property type="match status" value="1"/>
</dbReference>
<evidence type="ECO:0000256" key="1">
    <source>
        <dbReference type="ARBA" id="ARBA00022741"/>
    </source>
</evidence>
<dbReference type="GO" id="GO:0005886">
    <property type="term" value="C:plasma membrane"/>
    <property type="evidence" value="ECO:0007669"/>
    <property type="project" value="TreeGrafter"/>
</dbReference>
<feature type="domain" description="ABC transporter" evidence="3">
    <location>
        <begin position="2"/>
        <end position="209"/>
    </location>
</feature>
<keyword evidence="5" id="KW-1185">Reference proteome</keyword>
<dbReference type="GO" id="GO:0022857">
    <property type="term" value="F:transmembrane transporter activity"/>
    <property type="evidence" value="ECO:0007669"/>
    <property type="project" value="TreeGrafter"/>
</dbReference>
<proteinExistence type="predicted"/>
<keyword evidence="1" id="KW-0547">Nucleotide-binding</keyword>
<keyword evidence="2 4" id="KW-0067">ATP-binding</keyword>
<dbReference type="Gene3D" id="3.40.50.300">
    <property type="entry name" value="P-loop containing nucleotide triphosphate hydrolases"/>
    <property type="match status" value="1"/>
</dbReference>
<dbReference type="PROSITE" id="PS50893">
    <property type="entry name" value="ABC_TRANSPORTER_2"/>
    <property type="match status" value="1"/>
</dbReference>
<dbReference type="InterPro" id="IPR027417">
    <property type="entry name" value="P-loop_NTPase"/>
</dbReference>
<evidence type="ECO:0000313" key="5">
    <source>
        <dbReference type="Proteomes" id="UP001143545"/>
    </source>
</evidence>
<dbReference type="PANTHER" id="PTHR24220">
    <property type="entry name" value="IMPORT ATP-BINDING PROTEIN"/>
    <property type="match status" value="1"/>
</dbReference>
<accession>A0A9W6B6L3</accession>
<evidence type="ECO:0000259" key="3">
    <source>
        <dbReference type="PROSITE" id="PS50893"/>
    </source>
</evidence>
<dbReference type="InterPro" id="IPR003439">
    <property type="entry name" value="ABC_transporter-like_ATP-bd"/>
</dbReference>
<dbReference type="Proteomes" id="UP001143545">
    <property type="component" value="Unassembled WGS sequence"/>
</dbReference>
<dbReference type="SMART" id="SM00382">
    <property type="entry name" value="AAA"/>
    <property type="match status" value="1"/>
</dbReference>
<protein>
    <submittedName>
        <fullName evidence="4">ABC transporter ATP-binding protein</fullName>
    </submittedName>
</protein>
<dbReference type="InterPro" id="IPR003593">
    <property type="entry name" value="AAA+_ATPase"/>
</dbReference>
<gene>
    <name evidence="4" type="ORF">NBRC110019_27050</name>
</gene>
<evidence type="ECO:0000313" key="4">
    <source>
        <dbReference type="EMBL" id="GLB53664.1"/>
    </source>
</evidence>
<reference evidence="4" key="1">
    <citation type="submission" date="2022-07" db="EMBL/GenBank/DDBJ databases">
        <title>Taxonomy of Novel Oxalotrophic and Methylotrophic Bacteria.</title>
        <authorList>
            <person name="Sahin N."/>
            <person name="Tani A."/>
        </authorList>
    </citation>
    <scope>NUCLEOTIDE SEQUENCE</scope>
    <source>
        <strain evidence="4">AM327</strain>
    </source>
</reference>
<dbReference type="EMBL" id="BRVP01000021">
    <property type="protein sequence ID" value="GLB53664.1"/>
    <property type="molecule type" value="Genomic_DNA"/>
</dbReference>
<dbReference type="GO" id="GO:0005524">
    <property type="term" value="F:ATP binding"/>
    <property type="evidence" value="ECO:0007669"/>
    <property type="project" value="UniProtKB-KW"/>
</dbReference>
<organism evidence="4 5">
    <name type="scientific">Neptunitalea chrysea</name>
    <dbReference type="NCBI Taxonomy" id="1647581"/>
    <lineage>
        <taxon>Bacteria</taxon>
        <taxon>Pseudomonadati</taxon>
        <taxon>Bacteroidota</taxon>
        <taxon>Flavobacteriia</taxon>
        <taxon>Flavobacteriales</taxon>
        <taxon>Flavobacteriaceae</taxon>
        <taxon>Neptunitalea</taxon>
    </lineage>
</organism>
<evidence type="ECO:0000256" key="2">
    <source>
        <dbReference type="ARBA" id="ARBA00022840"/>
    </source>
</evidence>
<dbReference type="RefSeq" id="WP_281755772.1">
    <property type="nucleotide sequence ID" value="NZ_BRVP01000021.1"/>
</dbReference>